<dbReference type="AlphaFoldDB" id="A0A6N2TEB7"/>
<dbReference type="RefSeq" id="WP_156847632.1">
    <property type="nucleotide sequence ID" value="NZ_CACRSK010000006.1"/>
</dbReference>
<protein>
    <recommendedName>
        <fullName evidence="2">Excinuclease ATPase subunit</fullName>
    </recommendedName>
</protein>
<sequence>MKKLVLAIFIAFGFTNLSAKDKILYLPISDVLNSKEAKEALDPNIKLSFGSGTKANIIAKNLQANKKTNSVNKSDEEACKWVLLSALKTFQDRAVKEGGTKVINLTGYFKKQPYDSKDKFQCAVGSIMAGVTLRGDIAK</sequence>
<name>A0A6N2TEB7_9BACT</name>
<reference evidence="1" key="1">
    <citation type="submission" date="2019-11" db="EMBL/GenBank/DDBJ databases">
        <authorList>
            <person name="Feng L."/>
        </authorList>
    </citation>
    <scope>NUCLEOTIDE SEQUENCE</scope>
    <source>
        <strain evidence="1">CUreolyticusLFYP111</strain>
    </source>
</reference>
<proteinExistence type="predicted"/>
<gene>
    <name evidence="1" type="ORF">CULFYP111_01341</name>
</gene>
<accession>A0A6N2TEB7</accession>
<dbReference type="EMBL" id="CACRSK010000006">
    <property type="protein sequence ID" value="VYT04010.1"/>
    <property type="molecule type" value="Genomic_DNA"/>
</dbReference>
<organism evidence="1">
    <name type="scientific">Campylobacter ureolyticus</name>
    <dbReference type="NCBI Taxonomy" id="827"/>
    <lineage>
        <taxon>Bacteria</taxon>
        <taxon>Pseudomonadati</taxon>
        <taxon>Campylobacterota</taxon>
        <taxon>Epsilonproteobacteria</taxon>
        <taxon>Campylobacterales</taxon>
        <taxon>Campylobacteraceae</taxon>
        <taxon>Campylobacter</taxon>
    </lineage>
</organism>
<evidence type="ECO:0008006" key="2">
    <source>
        <dbReference type="Google" id="ProtNLM"/>
    </source>
</evidence>
<evidence type="ECO:0000313" key="1">
    <source>
        <dbReference type="EMBL" id="VYT04010.1"/>
    </source>
</evidence>